<sequence length="607" mass="71867">MNPSLLAHLNPISKLSRRCRSVPAVSSDTSFSDSPKKILVRPPKDPKMLNSYLKAKKELKEELEEINSRFSNILDKSHAAVKSRLRKIWHQKVEKLDTVEEKIFELNMPRYYGWRSHILTEGVLPYDPLPFAQWVTRTHIADHNGLPDYYNNIMSSEQLDASVQQIKSQVEDALAFEFNHKQQRYKYNANQLEDPVFLENQTAKSVSQQLNRILTTNLSKNYPHLMEAQVDSDPRIEAFWFFGGFETPKEVRAARRGHFAKDWEEERVEQCMKYTGNPIFQVRHHKPLREIIPLEECMHEALDIPVEESDPRKLGYFGERQRATIIPGFWPGDPNEFGCLSYHYRGHLTTRPENYNDNEDALKAQAVYASFTWLYSQACYQGFSTFQDPTYPLVNQAIITNGQWWSFSTYQLNTTALNVDNLYVNPRKNMCWVTEPMKLFDSIEGETVHGLNEDVLKHLIKFYANVPETRNNIEMKPYLRKERIIANIEDTERRVWLEDKYKHLMSNRPRHRLPPEIYDWQRIYLIKFKTRPLDKKREPWERGTNMWMRRLDDHAPEYIPKCLRPYPKSRKKFANTYYPSVPELDEKITKYKIPKPHVYNSSMHIRN</sequence>
<keyword evidence="2" id="KW-1185">Reference proteome</keyword>
<gene>
    <name evidence="1" type="ORF">QAD02_000844</name>
</gene>
<proteinExistence type="predicted"/>
<dbReference type="Proteomes" id="UP001239111">
    <property type="component" value="Chromosome 3"/>
</dbReference>
<comment type="caution">
    <text evidence="1">The sequence shown here is derived from an EMBL/GenBank/DDBJ whole genome shotgun (WGS) entry which is preliminary data.</text>
</comment>
<accession>A0ACC2NJ50</accession>
<dbReference type="EMBL" id="CM056743">
    <property type="protein sequence ID" value="KAJ8669585.1"/>
    <property type="molecule type" value="Genomic_DNA"/>
</dbReference>
<evidence type="ECO:0000313" key="2">
    <source>
        <dbReference type="Proteomes" id="UP001239111"/>
    </source>
</evidence>
<name>A0ACC2NJ50_9HYME</name>
<evidence type="ECO:0000313" key="1">
    <source>
        <dbReference type="EMBL" id="KAJ8669585.1"/>
    </source>
</evidence>
<organism evidence="1 2">
    <name type="scientific">Eretmocerus hayati</name>
    <dbReference type="NCBI Taxonomy" id="131215"/>
    <lineage>
        <taxon>Eukaryota</taxon>
        <taxon>Metazoa</taxon>
        <taxon>Ecdysozoa</taxon>
        <taxon>Arthropoda</taxon>
        <taxon>Hexapoda</taxon>
        <taxon>Insecta</taxon>
        <taxon>Pterygota</taxon>
        <taxon>Neoptera</taxon>
        <taxon>Endopterygota</taxon>
        <taxon>Hymenoptera</taxon>
        <taxon>Apocrita</taxon>
        <taxon>Proctotrupomorpha</taxon>
        <taxon>Chalcidoidea</taxon>
        <taxon>Aphelinidae</taxon>
        <taxon>Aphelininae</taxon>
        <taxon>Eretmocerus</taxon>
    </lineage>
</organism>
<reference evidence="1" key="1">
    <citation type="submission" date="2023-04" db="EMBL/GenBank/DDBJ databases">
        <title>A chromosome-level genome assembly of the parasitoid wasp Eretmocerus hayati.</title>
        <authorList>
            <person name="Zhong Y."/>
            <person name="Liu S."/>
            <person name="Liu Y."/>
        </authorList>
    </citation>
    <scope>NUCLEOTIDE SEQUENCE</scope>
    <source>
        <strain evidence="1">ZJU_SS_LIU_2023</strain>
    </source>
</reference>
<protein>
    <submittedName>
        <fullName evidence="1">Uncharacterized protein</fullName>
    </submittedName>
</protein>